<protein>
    <recommendedName>
        <fullName evidence="3">YaeQ family protein</fullName>
    </recommendedName>
</protein>
<dbReference type="SMART" id="SM01322">
    <property type="entry name" value="YaeQ"/>
    <property type="match status" value="1"/>
</dbReference>
<dbReference type="Pfam" id="PF07152">
    <property type="entry name" value="YaeQ"/>
    <property type="match status" value="1"/>
</dbReference>
<comment type="caution">
    <text evidence="1">The sequence shown here is derived from an EMBL/GenBank/DDBJ whole genome shotgun (WGS) entry which is preliminary data.</text>
</comment>
<organism evidence="1 2">
    <name type="scientific">Glutamicibacter soli</name>
    <dbReference type="NCBI Taxonomy" id="453836"/>
    <lineage>
        <taxon>Bacteria</taxon>
        <taxon>Bacillati</taxon>
        <taxon>Actinomycetota</taxon>
        <taxon>Actinomycetes</taxon>
        <taxon>Micrococcales</taxon>
        <taxon>Micrococcaceae</taxon>
        <taxon>Glutamicibacter</taxon>
    </lineage>
</organism>
<dbReference type="AlphaFoldDB" id="A0A365YBZ5"/>
<proteinExistence type="predicted"/>
<name>A0A365YBZ5_9MICC</name>
<dbReference type="EMBL" id="POAF01000006">
    <property type="protein sequence ID" value="RBM00182.1"/>
    <property type="molecule type" value="Genomic_DNA"/>
</dbReference>
<dbReference type="SUPFAM" id="SSF52980">
    <property type="entry name" value="Restriction endonuclease-like"/>
    <property type="match status" value="1"/>
</dbReference>
<dbReference type="InterPro" id="IPR011335">
    <property type="entry name" value="Restrct_endonuc-II-like"/>
</dbReference>
<dbReference type="PANTHER" id="PTHR38784">
    <property type="entry name" value="SUCROSE PHOSPHORYLASE"/>
    <property type="match status" value="1"/>
</dbReference>
<sequence length="180" mass="19707">MAIGATIRTFDIQLSDMDRGVYEELSLRVAQHPSETDAYLVTRVLAYCLEFEEGIAFAAAGVSNGEEPAVLVKDLTGLTTAWIEVGAPDAQRLHAGSKLADRAAVYTHRDPQRLLASWSGKTIHRAEDIVVRSFDSKFVDAAAAELTRRNIMSLSVTEGQLYLELNGASLETQMQEHQIG</sequence>
<dbReference type="RefSeq" id="WP_113607684.1">
    <property type="nucleotide sequence ID" value="NZ_JBNBOD010000002.1"/>
</dbReference>
<evidence type="ECO:0000313" key="1">
    <source>
        <dbReference type="EMBL" id="RBM00182.1"/>
    </source>
</evidence>
<dbReference type="InterPro" id="IPR038590">
    <property type="entry name" value="YaeQ_sf"/>
</dbReference>
<keyword evidence="2" id="KW-1185">Reference proteome</keyword>
<dbReference type="PIRSF" id="PIRSF011484">
    <property type="entry name" value="YaeQ"/>
    <property type="match status" value="1"/>
</dbReference>
<accession>A0A365YBZ5</accession>
<dbReference type="PANTHER" id="PTHR38784:SF1">
    <property type="entry name" value="SUCROSE PHOSPHORYLASE"/>
    <property type="match status" value="1"/>
</dbReference>
<gene>
    <name evidence="1" type="ORF">C1H84_13760</name>
</gene>
<evidence type="ECO:0008006" key="3">
    <source>
        <dbReference type="Google" id="ProtNLM"/>
    </source>
</evidence>
<reference evidence="1 2" key="1">
    <citation type="submission" date="2018-01" db="EMBL/GenBank/DDBJ databases">
        <title>Glutamicibacter soli strain NHPC-3 Whole genome sequence and assembly.</title>
        <authorList>
            <person name="Choudhury P."/>
            <person name="Gupta D."/>
            <person name="Sengupta K."/>
            <person name="Jawed A."/>
            <person name="Sultana N."/>
            <person name="Saha P."/>
        </authorList>
    </citation>
    <scope>NUCLEOTIDE SEQUENCE [LARGE SCALE GENOMIC DNA]</scope>
    <source>
        <strain evidence="1 2">NHPC-3</strain>
    </source>
</reference>
<dbReference type="Proteomes" id="UP000252167">
    <property type="component" value="Unassembled WGS sequence"/>
</dbReference>
<dbReference type="InterPro" id="IPR009822">
    <property type="entry name" value="YaeQ"/>
</dbReference>
<dbReference type="Gene3D" id="3.10.640.10">
    <property type="entry name" value="Restriction endonuclease-like alpha-beta roll domain"/>
    <property type="match status" value="1"/>
</dbReference>
<evidence type="ECO:0000313" key="2">
    <source>
        <dbReference type="Proteomes" id="UP000252167"/>
    </source>
</evidence>